<organism evidence="1 2">
    <name type="scientific">Protopolystoma xenopodis</name>
    <dbReference type="NCBI Taxonomy" id="117903"/>
    <lineage>
        <taxon>Eukaryota</taxon>
        <taxon>Metazoa</taxon>
        <taxon>Spiralia</taxon>
        <taxon>Lophotrochozoa</taxon>
        <taxon>Platyhelminthes</taxon>
        <taxon>Monogenea</taxon>
        <taxon>Polyopisthocotylea</taxon>
        <taxon>Polystomatidea</taxon>
        <taxon>Polystomatidae</taxon>
        <taxon>Protopolystoma</taxon>
    </lineage>
</organism>
<evidence type="ECO:0000313" key="1">
    <source>
        <dbReference type="EMBL" id="VEL42050.1"/>
    </source>
</evidence>
<reference evidence="1" key="1">
    <citation type="submission" date="2018-11" db="EMBL/GenBank/DDBJ databases">
        <authorList>
            <consortium name="Pathogen Informatics"/>
        </authorList>
    </citation>
    <scope>NUCLEOTIDE SEQUENCE</scope>
</reference>
<protein>
    <submittedName>
        <fullName evidence="1">Uncharacterized protein</fullName>
    </submittedName>
</protein>
<proteinExistence type="predicted"/>
<keyword evidence="2" id="KW-1185">Reference proteome</keyword>
<accession>A0A448XPX2</accession>
<comment type="caution">
    <text evidence="1">The sequence shown here is derived from an EMBL/GenBank/DDBJ whole genome shotgun (WGS) entry which is preliminary data.</text>
</comment>
<sequence length="125" mass="14188">MTHNAVVFAWVSPSSGHGLAHFRDGARPWVGAWPVGSSLIPSLWQRQSRSGSEIRAYQMSYAVSTFSYRFSMHASRYFSCHLVMLRNAAEMGFSRIRRGTLVPSRERSCILKTREYQPSAPCCRN</sequence>
<dbReference type="AlphaFoldDB" id="A0A448XPX2"/>
<evidence type="ECO:0000313" key="2">
    <source>
        <dbReference type="Proteomes" id="UP000784294"/>
    </source>
</evidence>
<gene>
    <name evidence="1" type="ORF">PXEA_LOCUS35490</name>
</gene>
<dbReference type="Proteomes" id="UP000784294">
    <property type="component" value="Unassembled WGS sequence"/>
</dbReference>
<name>A0A448XPX2_9PLAT</name>
<dbReference type="EMBL" id="CAAALY010272351">
    <property type="protein sequence ID" value="VEL42050.1"/>
    <property type="molecule type" value="Genomic_DNA"/>
</dbReference>